<feature type="signal peptide" evidence="1">
    <location>
        <begin position="1"/>
        <end position="20"/>
    </location>
</feature>
<evidence type="ECO:0000313" key="3">
    <source>
        <dbReference type="Proteomes" id="UP000241426"/>
    </source>
</evidence>
<proteinExistence type="predicted"/>
<reference evidence="2 3" key="1">
    <citation type="submission" date="2018-01" db="EMBL/GenBank/DDBJ databases">
        <title>Whole genome sequencing of Histamine producing bacteria.</title>
        <authorList>
            <person name="Butler K."/>
        </authorList>
    </citation>
    <scope>NUCLEOTIDE SEQUENCE [LARGE SCALE GENOMIC DNA]</scope>
    <source>
        <strain evidence="2 3">FS-7.2</strain>
    </source>
</reference>
<dbReference type="AlphaFoldDB" id="A0A2T3KL57"/>
<keyword evidence="1" id="KW-0732">Signal</keyword>
<evidence type="ECO:0000256" key="1">
    <source>
        <dbReference type="SAM" id="SignalP"/>
    </source>
</evidence>
<dbReference type="Proteomes" id="UP000241426">
    <property type="component" value="Unassembled WGS sequence"/>
</dbReference>
<organism evidence="2 3">
    <name type="scientific">Photobacterium kishitanii</name>
    <dbReference type="NCBI Taxonomy" id="318456"/>
    <lineage>
        <taxon>Bacteria</taxon>
        <taxon>Pseudomonadati</taxon>
        <taxon>Pseudomonadota</taxon>
        <taxon>Gammaproteobacteria</taxon>
        <taxon>Vibrionales</taxon>
        <taxon>Vibrionaceae</taxon>
        <taxon>Photobacterium</taxon>
    </lineage>
</organism>
<accession>A0A2T3KL57</accession>
<dbReference type="EMBL" id="PYNF01000003">
    <property type="protein sequence ID" value="PSV00455.1"/>
    <property type="molecule type" value="Genomic_DNA"/>
</dbReference>
<protein>
    <submittedName>
        <fullName evidence="2">Uncharacterized protein</fullName>
    </submittedName>
</protein>
<gene>
    <name evidence="2" type="ORF">C9J27_04805</name>
</gene>
<name>A0A2T3KL57_9GAMM</name>
<evidence type="ECO:0000313" key="2">
    <source>
        <dbReference type="EMBL" id="PSV00455.1"/>
    </source>
</evidence>
<sequence length="251" mass="26964">MKKTLLATALLSLVAFNASAGKLVIENGNNKVSISAGENNSLSINGNSVAMNKKVYSYDGKLVGNLLAFTLTNNQMTPNNIESGQYGEHLQFQFDTLSTVGITVKGKEYAVNLNSWNHIPSSIMFYTDSACTQAKYVLGGSIPSGAWIANTIVADSHSEGAFVTNPFATEDEEDAVNNETLYTFEGSSNSCIAVTKNADADENSDGAYGFFELQPLSPLPEGVVRSDDHSNSYGKHFEHRLESAKAPLSIK</sequence>
<feature type="chain" id="PRO_5015548313" evidence="1">
    <location>
        <begin position="21"/>
        <end position="251"/>
    </location>
</feature>
<comment type="caution">
    <text evidence="2">The sequence shown here is derived from an EMBL/GenBank/DDBJ whole genome shotgun (WGS) entry which is preliminary data.</text>
</comment>